<evidence type="ECO:0000256" key="1">
    <source>
        <dbReference type="SAM" id="MobiDB-lite"/>
    </source>
</evidence>
<reference evidence="3 4" key="1">
    <citation type="submission" date="2024-10" db="EMBL/GenBank/DDBJ databases">
        <title>The Natural Products Discovery Center: Release of the First 8490 Sequenced Strains for Exploring Actinobacteria Biosynthetic Diversity.</title>
        <authorList>
            <person name="Kalkreuter E."/>
            <person name="Kautsar S.A."/>
            <person name="Yang D."/>
            <person name="Bader C.D."/>
            <person name="Teijaro C.N."/>
            <person name="Fluegel L."/>
            <person name="Davis C.M."/>
            <person name="Simpson J.R."/>
            <person name="Lauterbach L."/>
            <person name="Steele A.D."/>
            <person name="Gui C."/>
            <person name="Meng S."/>
            <person name="Li G."/>
            <person name="Viehrig K."/>
            <person name="Ye F."/>
            <person name="Su P."/>
            <person name="Kiefer A.F."/>
            <person name="Nichols A."/>
            <person name="Cepeda A.J."/>
            <person name="Yan W."/>
            <person name="Fan B."/>
            <person name="Jiang Y."/>
            <person name="Adhikari A."/>
            <person name="Zheng C.-J."/>
            <person name="Schuster L."/>
            <person name="Cowan T.M."/>
            <person name="Smanski M.J."/>
            <person name="Chevrette M.G."/>
            <person name="De Carvalho L.P.S."/>
            <person name="Shen B."/>
        </authorList>
    </citation>
    <scope>NUCLEOTIDE SEQUENCE [LARGE SCALE GENOMIC DNA]</scope>
    <source>
        <strain evidence="3 4">NPDC020568</strain>
    </source>
</reference>
<feature type="region of interest" description="Disordered" evidence="1">
    <location>
        <begin position="1"/>
        <end position="23"/>
    </location>
</feature>
<sequence length="349" mass="37161">MRPIDTGPAVAMASGEPRYRPPPGGSMRFGLISHIVGDGDSAGILRDTIELATVAEETGYDSFWVAQHHFGAQRGHCPSPLVLLAAIAQRTTRIRLGTAVVVGSLEDPIRLAEDAATVDALSGGRLELGLGAGADEQTSHRFGRDHLRRHEQFADTLHQLRELLSAGSDLVPNAPGLRDRLWIGTSSEQGFALAADLNLGVLTGRTSSARGPRDEIAARRVDGYLAAQRRHGRAPRVGVSRSVLCAESERDAFAAMRLGIERWVAASISAGRFPADFTADDYVRTGHCYLGTGPQIAEMIAADPVVPAATEFLCNVQPAAPAPADIRRSVKAFAEQVIPGWGSADPRRG</sequence>
<dbReference type="EMBL" id="JBIRUQ010000005">
    <property type="protein sequence ID" value="MFI1463553.1"/>
    <property type="molecule type" value="Genomic_DNA"/>
</dbReference>
<dbReference type="RefSeq" id="WP_156052244.1">
    <property type="nucleotide sequence ID" value="NZ_JBIRUQ010000005.1"/>
</dbReference>
<dbReference type="InterPro" id="IPR050766">
    <property type="entry name" value="Bact_Lucif_Oxidored"/>
</dbReference>
<dbReference type="Proteomes" id="UP001611263">
    <property type="component" value="Unassembled WGS sequence"/>
</dbReference>
<dbReference type="Gene3D" id="3.20.20.30">
    <property type="entry name" value="Luciferase-like domain"/>
    <property type="match status" value="1"/>
</dbReference>
<organism evidence="3 4">
    <name type="scientific">Nocardia carnea</name>
    <dbReference type="NCBI Taxonomy" id="37328"/>
    <lineage>
        <taxon>Bacteria</taxon>
        <taxon>Bacillati</taxon>
        <taxon>Actinomycetota</taxon>
        <taxon>Actinomycetes</taxon>
        <taxon>Mycobacteriales</taxon>
        <taxon>Nocardiaceae</taxon>
        <taxon>Nocardia</taxon>
    </lineage>
</organism>
<dbReference type="SUPFAM" id="SSF51679">
    <property type="entry name" value="Bacterial luciferase-like"/>
    <property type="match status" value="1"/>
</dbReference>
<evidence type="ECO:0000259" key="2">
    <source>
        <dbReference type="Pfam" id="PF00296"/>
    </source>
</evidence>
<name>A0ABW7TTS2_9NOCA</name>
<gene>
    <name evidence="3" type="ORF">ACH4WX_22785</name>
</gene>
<dbReference type="InterPro" id="IPR011251">
    <property type="entry name" value="Luciferase-like_dom"/>
</dbReference>
<evidence type="ECO:0000313" key="4">
    <source>
        <dbReference type="Proteomes" id="UP001611263"/>
    </source>
</evidence>
<proteinExistence type="predicted"/>
<dbReference type="GeneID" id="93506590"/>
<evidence type="ECO:0000313" key="3">
    <source>
        <dbReference type="EMBL" id="MFI1463553.1"/>
    </source>
</evidence>
<dbReference type="PANTHER" id="PTHR30137:SF15">
    <property type="entry name" value="BLL6902 PROTEIN"/>
    <property type="match status" value="1"/>
</dbReference>
<dbReference type="Pfam" id="PF00296">
    <property type="entry name" value="Bac_luciferase"/>
    <property type="match status" value="1"/>
</dbReference>
<protein>
    <submittedName>
        <fullName evidence="3">LLM class flavin-dependent oxidoreductase</fullName>
    </submittedName>
</protein>
<accession>A0ABW7TTS2</accession>
<comment type="caution">
    <text evidence="3">The sequence shown here is derived from an EMBL/GenBank/DDBJ whole genome shotgun (WGS) entry which is preliminary data.</text>
</comment>
<dbReference type="InterPro" id="IPR036661">
    <property type="entry name" value="Luciferase-like_sf"/>
</dbReference>
<dbReference type="PANTHER" id="PTHR30137">
    <property type="entry name" value="LUCIFERASE-LIKE MONOOXYGENASE"/>
    <property type="match status" value="1"/>
</dbReference>
<feature type="domain" description="Luciferase-like" evidence="2">
    <location>
        <begin position="27"/>
        <end position="261"/>
    </location>
</feature>
<keyword evidence="4" id="KW-1185">Reference proteome</keyword>